<dbReference type="InterPro" id="IPR050738">
    <property type="entry name" value="Sulfatase"/>
</dbReference>
<dbReference type="GO" id="GO:0046872">
    <property type="term" value="F:metal ion binding"/>
    <property type="evidence" value="ECO:0007669"/>
    <property type="project" value="UniProtKB-KW"/>
</dbReference>
<dbReference type="InterPro" id="IPR000917">
    <property type="entry name" value="Sulfatase_N"/>
</dbReference>
<accession>A0A5C6EHN2</accession>
<dbReference type="EC" id="3.1.6.1" evidence="9"/>
<dbReference type="AlphaFoldDB" id="A0A5C6EHN2"/>
<dbReference type="Gene3D" id="3.30.1120.10">
    <property type="match status" value="1"/>
</dbReference>
<evidence type="ECO:0000313" key="10">
    <source>
        <dbReference type="Proteomes" id="UP000317977"/>
    </source>
</evidence>
<evidence type="ECO:0000256" key="3">
    <source>
        <dbReference type="ARBA" id="ARBA00022723"/>
    </source>
</evidence>
<evidence type="ECO:0000313" key="9">
    <source>
        <dbReference type="EMBL" id="TWU47136.1"/>
    </source>
</evidence>
<keyword evidence="10" id="KW-1185">Reference proteome</keyword>
<evidence type="ECO:0000256" key="4">
    <source>
        <dbReference type="ARBA" id="ARBA00022729"/>
    </source>
</evidence>
<dbReference type="OrthoDB" id="9803751at2"/>
<comment type="caution">
    <text evidence="9">The sequence shown here is derived from an EMBL/GenBank/DDBJ whole genome shotgun (WGS) entry which is preliminary data.</text>
</comment>
<dbReference type="InterPro" id="IPR024607">
    <property type="entry name" value="Sulfatase_CS"/>
</dbReference>
<feature type="domain" description="Sulfatase N-terminal" evidence="8">
    <location>
        <begin position="24"/>
        <end position="362"/>
    </location>
</feature>
<dbReference type="PANTHER" id="PTHR42693:SF42">
    <property type="entry name" value="ARYLSULFATASE G"/>
    <property type="match status" value="1"/>
</dbReference>
<dbReference type="PROSITE" id="PS00149">
    <property type="entry name" value="SULFATASE_2"/>
    <property type="match status" value="1"/>
</dbReference>
<name>A0A5C6EHN2_9BACT</name>
<proteinExistence type="inferred from homology"/>
<evidence type="ECO:0000256" key="6">
    <source>
        <dbReference type="ARBA" id="ARBA00022837"/>
    </source>
</evidence>
<gene>
    <name evidence="9" type="primary">atsA_95</name>
    <name evidence="9" type="ORF">Poly59_61110</name>
</gene>
<dbReference type="SUPFAM" id="SSF53649">
    <property type="entry name" value="Alkaline phosphatase-like"/>
    <property type="match status" value="1"/>
</dbReference>
<feature type="chain" id="PRO_5023139989" evidence="7">
    <location>
        <begin position="20"/>
        <end position="495"/>
    </location>
</feature>
<comment type="cofactor">
    <cofactor evidence="1">
        <name>Ca(2+)</name>
        <dbReference type="ChEBI" id="CHEBI:29108"/>
    </cofactor>
</comment>
<evidence type="ECO:0000256" key="1">
    <source>
        <dbReference type="ARBA" id="ARBA00001913"/>
    </source>
</evidence>
<feature type="signal peptide" evidence="7">
    <location>
        <begin position="1"/>
        <end position="19"/>
    </location>
</feature>
<dbReference type="InterPro" id="IPR017850">
    <property type="entry name" value="Alkaline_phosphatase_core_sf"/>
</dbReference>
<evidence type="ECO:0000259" key="8">
    <source>
        <dbReference type="Pfam" id="PF00884"/>
    </source>
</evidence>
<dbReference type="GO" id="GO:0004065">
    <property type="term" value="F:arylsulfatase activity"/>
    <property type="evidence" value="ECO:0007669"/>
    <property type="project" value="UniProtKB-EC"/>
</dbReference>
<dbReference type="Gene3D" id="3.40.720.10">
    <property type="entry name" value="Alkaline Phosphatase, subunit A"/>
    <property type="match status" value="1"/>
</dbReference>
<evidence type="ECO:0000256" key="2">
    <source>
        <dbReference type="ARBA" id="ARBA00008779"/>
    </source>
</evidence>
<dbReference type="Proteomes" id="UP000317977">
    <property type="component" value="Unassembled WGS sequence"/>
</dbReference>
<protein>
    <submittedName>
        <fullName evidence="9">Arylsulfatase</fullName>
        <ecNumber evidence="9">3.1.6.1</ecNumber>
    </submittedName>
</protein>
<evidence type="ECO:0000256" key="7">
    <source>
        <dbReference type="SAM" id="SignalP"/>
    </source>
</evidence>
<evidence type="ECO:0000256" key="5">
    <source>
        <dbReference type="ARBA" id="ARBA00022801"/>
    </source>
</evidence>
<dbReference type="Pfam" id="PF00884">
    <property type="entry name" value="Sulfatase"/>
    <property type="match status" value="1"/>
</dbReference>
<keyword evidence="6" id="KW-0106">Calcium</keyword>
<keyword evidence="3" id="KW-0479">Metal-binding</keyword>
<dbReference type="CDD" id="cd16144">
    <property type="entry name" value="ARS_like"/>
    <property type="match status" value="1"/>
</dbReference>
<comment type="similarity">
    <text evidence="2">Belongs to the sulfatase family.</text>
</comment>
<keyword evidence="4 7" id="KW-0732">Signal</keyword>
<dbReference type="PANTHER" id="PTHR42693">
    <property type="entry name" value="ARYLSULFATASE FAMILY MEMBER"/>
    <property type="match status" value="1"/>
</dbReference>
<dbReference type="EMBL" id="SJPX01000006">
    <property type="protein sequence ID" value="TWU47136.1"/>
    <property type="molecule type" value="Genomic_DNA"/>
</dbReference>
<organism evidence="9 10">
    <name type="scientific">Rubripirellula reticaptiva</name>
    <dbReference type="NCBI Taxonomy" id="2528013"/>
    <lineage>
        <taxon>Bacteria</taxon>
        <taxon>Pseudomonadati</taxon>
        <taxon>Planctomycetota</taxon>
        <taxon>Planctomycetia</taxon>
        <taxon>Pirellulales</taxon>
        <taxon>Pirellulaceae</taxon>
        <taxon>Rubripirellula</taxon>
    </lineage>
</organism>
<reference evidence="9 10" key="1">
    <citation type="submission" date="2019-02" db="EMBL/GenBank/DDBJ databases">
        <title>Deep-cultivation of Planctomycetes and their phenomic and genomic characterization uncovers novel biology.</title>
        <authorList>
            <person name="Wiegand S."/>
            <person name="Jogler M."/>
            <person name="Boedeker C."/>
            <person name="Pinto D."/>
            <person name="Vollmers J."/>
            <person name="Rivas-Marin E."/>
            <person name="Kohn T."/>
            <person name="Peeters S.H."/>
            <person name="Heuer A."/>
            <person name="Rast P."/>
            <person name="Oberbeckmann S."/>
            <person name="Bunk B."/>
            <person name="Jeske O."/>
            <person name="Meyerdierks A."/>
            <person name="Storesund J.E."/>
            <person name="Kallscheuer N."/>
            <person name="Luecker S."/>
            <person name="Lage O.M."/>
            <person name="Pohl T."/>
            <person name="Merkel B.J."/>
            <person name="Hornburger P."/>
            <person name="Mueller R.-W."/>
            <person name="Bruemmer F."/>
            <person name="Labrenz M."/>
            <person name="Spormann A.M."/>
            <person name="Op Den Camp H."/>
            <person name="Overmann J."/>
            <person name="Amann R."/>
            <person name="Jetten M.S.M."/>
            <person name="Mascher T."/>
            <person name="Medema M.H."/>
            <person name="Devos D.P."/>
            <person name="Kaster A.-K."/>
            <person name="Ovreas L."/>
            <person name="Rohde M."/>
            <person name="Galperin M.Y."/>
            <person name="Jogler C."/>
        </authorList>
    </citation>
    <scope>NUCLEOTIDE SEQUENCE [LARGE SCALE GENOMIC DNA]</scope>
    <source>
        <strain evidence="9 10">Poly59</strain>
    </source>
</reference>
<sequence length="495" mass="54593" precursor="true">MNKHLLIFVLLIASASARAEEPRPNIVLFFVDDFGHRDLACYGSSLYETPHMDQLAADGMLFTNAYSAYPRCVPSRQGLLTGKYPARVESDAAKSGHKDHHVPLAEVTFGEALKEHGYQTCYIGKWHLGHEGGGPAAQGFDTVVHSGSAGATGSFFHPFSVEKGHSVENPIDSKEGDYLIDRMTDKAVEYIEANQREPFLMVMAHYAVHTPIEAPEDVTQKYIKKLRKAGVPVGGRRDDADFVRDREGMTKTIQNNPTYAAMIQRTDDSLGRIVKAIAAAGIQDNTVVLLTSDHGGLSTRGLENGRAVATSNSPLRQGKGSIFEGGTRVPLIVKWPGHISPGSTSPVQVTGTDHYPTMLEMASAELRPHQHVDGRSYGKALQGETYQREPMFWYKWQARPDSTGDTRAISLIDGNWKIIQWIDEDLVELFDLNADVGEQTNLASEHLKRTQAMLKTLLETEESIGNLRQKGRKELDKRLKKAADKAAKFGGRNGQ</sequence>
<keyword evidence="5 9" id="KW-0378">Hydrolase</keyword>